<dbReference type="GO" id="GO:0005634">
    <property type="term" value="C:nucleus"/>
    <property type="evidence" value="ECO:0007669"/>
    <property type="project" value="UniProtKB-SubCell"/>
</dbReference>
<comment type="caution">
    <text evidence="7">The sequence shown here is derived from an EMBL/GenBank/DDBJ whole genome shotgun (WGS) entry which is preliminary data.</text>
</comment>
<organism evidence="7 8">
    <name type="scientific">Aristolochia fimbriata</name>
    <name type="common">White veined hardy Dutchman's pipe vine</name>
    <dbReference type="NCBI Taxonomy" id="158543"/>
    <lineage>
        <taxon>Eukaryota</taxon>
        <taxon>Viridiplantae</taxon>
        <taxon>Streptophyta</taxon>
        <taxon>Embryophyta</taxon>
        <taxon>Tracheophyta</taxon>
        <taxon>Spermatophyta</taxon>
        <taxon>Magnoliopsida</taxon>
        <taxon>Magnoliidae</taxon>
        <taxon>Piperales</taxon>
        <taxon>Aristolochiaceae</taxon>
        <taxon>Aristolochia</taxon>
    </lineage>
</organism>
<dbReference type="InterPro" id="IPR011598">
    <property type="entry name" value="bHLH_dom"/>
</dbReference>
<dbReference type="SUPFAM" id="SSF47459">
    <property type="entry name" value="HLH, helix-loop-helix DNA-binding domain"/>
    <property type="match status" value="1"/>
</dbReference>
<feature type="region of interest" description="Disordered" evidence="5">
    <location>
        <begin position="95"/>
        <end position="145"/>
    </location>
</feature>
<gene>
    <name evidence="7" type="ORF">H6P81_010763</name>
</gene>
<dbReference type="GO" id="GO:0003700">
    <property type="term" value="F:DNA-binding transcription factor activity"/>
    <property type="evidence" value="ECO:0007669"/>
    <property type="project" value="TreeGrafter"/>
</dbReference>
<evidence type="ECO:0000256" key="2">
    <source>
        <dbReference type="ARBA" id="ARBA00023015"/>
    </source>
</evidence>
<keyword evidence="4" id="KW-0539">Nucleus</keyword>
<dbReference type="PANTHER" id="PTHR31945:SF26">
    <property type="entry name" value="TRANSCRIPTION FACTOR BHLH35"/>
    <property type="match status" value="1"/>
</dbReference>
<dbReference type="AlphaFoldDB" id="A0AAV7EU41"/>
<proteinExistence type="predicted"/>
<dbReference type="PROSITE" id="PS50888">
    <property type="entry name" value="BHLH"/>
    <property type="match status" value="1"/>
</dbReference>
<dbReference type="InterPro" id="IPR036638">
    <property type="entry name" value="HLH_DNA-bd_sf"/>
</dbReference>
<protein>
    <recommendedName>
        <fullName evidence="6">BHLH domain-containing protein</fullName>
    </recommendedName>
</protein>
<dbReference type="EMBL" id="JAINDJ010000004">
    <property type="protein sequence ID" value="KAG9450798.1"/>
    <property type="molecule type" value="Genomic_DNA"/>
</dbReference>
<evidence type="ECO:0000256" key="1">
    <source>
        <dbReference type="ARBA" id="ARBA00004123"/>
    </source>
</evidence>
<dbReference type="GO" id="GO:0043565">
    <property type="term" value="F:sequence-specific DNA binding"/>
    <property type="evidence" value="ECO:0007669"/>
    <property type="project" value="TreeGrafter"/>
</dbReference>
<dbReference type="PANTHER" id="PTHR31945">
    <property type="entry name" value="TRANSCRIPTION FACTOR SCREAM2-RELATED"/>
    <property type="match status" value="1"/>
</dbReference>
<feature type="compositionally biased region" description="Basic and acidic residues" evidence="5">
    <location>
        <begin position="103"/>
        <end position="117"/>
    </location>
</feature>
<evidence type="ECO:0000256" key="4">
    <source>
        <dbReference type="ARBA" id="ARBA00023242"/>
    </source>
</evidence>
<reference evidence="7 8" key="1">
    <citation type="submission" date="2021-07" db="EMBL/GenBank/DDBJ databases">
        <title>The Aristolochia fimbriata genome: insights into angiosperm evolution, floral development and chemical biosynthesis.</title>
        <authorList>
            <person name="Jiao Y."/>
        </authorList>
    </citation>
    <scope>NUCLEOTIDE SEQUENCE [LARGE SCALE GENOMIC DNA]</scope>
    <source>
        <strain evidence="7">IBCAS-2021</strain>
        <tissue evidence="7">Leaf</tissue>
    </source>
</reference>
<keyword evidence="8" id="KW-1185">Reference proteome</keyword>
<dbReference type="Proteomes" id="UP000825729">
    <property type="component" value="Unassembled WGS sequence"/>
</dbReference>
<dbReference type="SMART" id="SM00353">
    <property type="entry name" value="HLH"/>
    <property type="match status" value="1"/>
</dbReference>
<feature type="domain" description="BHLH" evidence="6">
    <location>
        <begin position="134"/>
        <end position="183"/>
    </location>
</feature>
<dbReference type="Pfam" id="PF00010">
    <property type="entry name" value="HLH"/>
    <property type="match status" value="1"/>
</dbReference>
<keyword evidence="2" id="KW-0805">Transcription regulation</keyword>
<comment type="subcellular location">
    <subcellularLocation>
        <location evidence="1">Nucleus</location>
    </subcellularLocation>
</comment>
<accession>A0AAV7EU41</accession>
<evidence type="ECO:0000313" key="8">
    <source>
        <dbReference type="Proteomes" id="UP000825729"/>
    </source>
</evidence>
<evidence type="ECO:0000259" key="6">
    <source>
        <dbReference type="PROSITE" id="PS50888"/>
    </source>
</evidence>
<sequence>MKEAGGLIMEDLEGFLMEDEAGLIDEGPDHCLEASLNSTILDGWLDNIALPEVDVIGINMSPTIVPDQEDGSPNVNLDSFLSDTSFEEQIVYQANPSTQQQWGREEAREEKEDQLFDEKDDEEDEVESDDRKSCGSSKNVVSERNRRKRLNQQLFTLRSLVPNITKMDKRSILVDALAYLQSILQQTEAEMKMFDCDHLNPPEEEVPIVIDQSPPEQYTECNSRPAIPTISKIDAEMLGENRFVLKVTSNKAIGALGQVQKVIESLGLDITFVSVNELDRDHCLTMTFLQARKKGVVTEEKVKHRVRVLAEKMGFHLYLGTLN</sequence>
<dbReference type="GO" id="GO:0046983">
    <property type="term" value="F:protein dimerization activity"/>
    <property type="evidence" value="ECO:0007669"/>
    <property type="project" value="InterPro"/>
</dbReference>
<evidence type="ECO:0000313" key="7">
    <source>
        <dbReference type="EMBL" id="KAG9450798.1"/>
    </source>
</evidence>
<evidence type="ECO:0000256" key="3">
    <source>
        <dbReference type="ARBA" id="ARBA00023163"/>
    </source>
</evidence>
<evidence type="ECO:0000256" key="5">
    <source>
        <dbReference type="SAM" id="MobiDB-lite"/>
    </source>
</evidence>
<dbReference type="InterPro" id="IPR051358">
    <property type="entry name" value="TF_AMS/ICE1/BHLH6-like"/>
</dbReference>
<name>A0AAV7EU41_ARIFI</name>
<dbReference type="Gene3D" id="4.10.280.10">
    <property type="entry name" value="Helix-loop-helix DNA-binding domain"/>
    <property type="match status" value="1"/>
</dbReference>
<feature type="compositionally biased region" description="Acidic residues" evidence="5">
    <location>
        <begin position="118"/>
        <end position="128"/>
    </location>
</feature>
<keyword evidence="3" id="KW-0804">Transcription</keyword>